<dbReference type="Gene3D" id="3.30.70.270">
    <property type="match status" value="1"/>
</dbReference>
<dbReference type="SUPFAM" id="SSF141868">
    <property type="entry name" value="EAL domain-like"/>
    <property type="match status" value="1"/>
</dbReference>
<dbReference type="InterPro" id="IPR029016">
    <property type="entry name" value="GAF-like_dom_sf"/>
</dbReference>
<keyword evidence="1" id="KW-0472">Membrane</keyword>
<gene>
    <name evidence="4" type="ORF">BJY16_005093</name>
</gene>
<dbReference type="InterPro" id="IPR052155">
    <property type="entry name" value="Biofilm_reg_signaling"/>
</dbReference>
<evidence type="ECO:0000256" key="1">
    <source>
        <dbReference type="SAM" id="Phobius"/>
    </source>
</evidence>
<dbReference type="InterPro" id="IPR000160">
    <property type="entry name" value="GGDEF_dom"/>
</dbReference>
<dbReference type="CDD" id="cd01948">
    <property type="entry name" value="EAL"/>
    <property type="match status" value="1"/>
</dbReference>
<dbReference type="PROSITE" id="PS50887">
    <property type="entry name" value="GGDEF"/>
    <property type="match status" value="1"/>
</dbReference>
<dbReference type="Proteomes" id="UP000546162">
    <property type="component" value="Unassembled WGS sequence"/>
</dbReference>
<keyword evidence="1" id="KW-0812">Transmembrane</keyword>
<dbReference type="Pfam" id="PF13185">
    <property type="entry name" value="GAF_2"/>
    <property type="match status" value="1"/>
</dbReference>
<organism evidence="4 5">
    <name type="scientific">Actinoplanes octamycinicus</name>
    <dbReference type="NCBI Taxonomy" id="135948"/>
    <lineage>
        <taxon>Bacteria</taxon>
        <taxon>Bacillati</taxon>
        <taxon>Actinomycetota</taxon>
        <taxon>Actinomycetes</taxon>
        <taxon>Micromonosporales</taxon>
        <taxon>Micromonosporaceae</taxon>
        <taxon>Actinoplanes</taxon>
    </lineage>
</organism>
<dbReference type="Gene3D" id="3.20.20.450">
    <property type="entry name" value="EAL domain"/>
    <property type="match status" value="1"/>
</dbReference>
<protein>
    <submittedName>
        <fullName evidence="4">Diguanylate cyclase (GGDEF)-like protein</fullName>
    </submittedName>
</protein>
<dbReference type="EMBL" id="JACHNB010000001">
    <property type="protein sequence ID" value="MBB4741634.1"/>
    <property type="molecule type" value="Genomic_DNA"/>
</dbReference>
<dbReference type="PANTHER" id="PTHR44757">
    <property type="entry name" value="DIGUANYLATE CYCLASE DGCP"/>
    <property type="match status" value="1"/>
</dbReference>
<dbReference type="InterPro" id="IPR029787">
    <property type="entry name" value="Nucleotide_cyclase"/>
</dbReference>
<sequence length="834" mass="88454">MDRTGMRRVCGLIVVLAGLATVLWFFAGRLPAVQSTGPFMWLVVAVLSAVAERFVLHIQLGREAQGISLSEVPLLLGLFLTTPAQFGVGRTLGMLATCVLLRRANPIKTAFNTVEVALESAVALLVFHGVLGLAGDGTLGRWTAAFAMAGTVGAVSALSTTAVVSLADGSVRPGDLLREPARGALTSMVTAIAGLIVVALLQQNPWNALLAAIALTGLMVAYRAYAGLAERHLALERLHRFSQAVGDHPEIDDVLRTVLAQATQVLHAARAEVLFLPGTPGSEAVRIRAGRHGRLQRAASAVTGPWERAVDGGEPVLITRLTRDPEEREYLTGEAVRDVIIVPLRGDAGLIGALMVADRLGDVRAFDEADVTLLQTVANQAAIALGKGRLADRLEHQAAHDALTGLPNRTALHRRLDELLAARADAGVAVLLMDLDDFKKINDTLGHHHGDAVLQHVARLLRDAVPEEVVVARLGGDEFAVVVPRVANPREAVEIGDRLRVALRTPATVDGIRLEVGASLGVAVAPEHGDDVAGLLRHADMAMYQAKNTHRGTAVFDPAGPAPESPAQLALVGELRSGLGRGELRLYVQPKADARTGEVVGVEALVRWQHPRHGLIMPDEFIPIAERNGLINALTAEVLDLAVTAAAGWAAAGDPVSIAVNLSARSLLGTDLAGQVAALLAGRQLPAGLLTLELTESSMMTDPRGVAALLAQLNAMGVRLSIDDFGTGYSSLSTLRRLPLDEIKIDKSFVMGLEGNADDETIVRSVVDLGLNLGLHVVAEGVENERIWRILRQMGCTLIQGYYLTRPIPVGDFPAWLAEYRETRGALALQADAA</sequence>
<dbReference type="AlphaFoldDB" id="A0A7W7M953"/>
<evidence type="ECO:0000313" key="5">
    <source>
        <dbReference type="Proteomes" id="UP000546162"/>
    </source>
</evidence>
<accession>A0A7W7M953</accession>
<dbReference type="SUPFAM" id="SSF55073">
    <property type="entry name" value="Nucleotide cyclase"/>
    <property type="match status" value="1"/>
</dbReference>
<feature type="transmembrane region" description="Helical" evidence="1">
    <location>
        <begin position="72"/>
        <end position="96"/>
    </location>
</feature>
<feature type="transmembrane region" description="Helical" evidence="1">
    <location>
        <begin position="116"/>
        <end position="135"/>
    </location>
</feature>
<dbReference type="InterPro" id="IPR043128">
    <property type="entry name" value="Rev_trsase/Diguanyl_cyclase"/>
</dbReference>
<feature type="transmembrane region" description="Helical" evidence="1">
    <location>
        <begin position="39"/>
        <end position="60"/>
    </location>
</feature>
<dbReference type="PANTHER" id="PTHR44757:SF2">
    <property type="entry name" value="BIOFILM ARCHITECTURE MAINTENANCE PROTEIN MBAA"/>
    <property type="match status" value="1"/>
</dbReference>
<feature type="transmembrane region" description="Helical" evidence="1">
    <location>
        <begin position="208"/>
        <end position="225"/>
    </location>
</feature>
<dbReference type="SMART" id="SM00065">
    <property type="entry name" value="GAF"/>
    <property type="match status" value="1"/>
</dbReference>
<dbReference type="Gene3D" id="3.30.450.40">
    <property type="match status" value="1"/>
</dbReference>
<dbReference type="SMART" id="SM00052">
    <property type="entry name" value="EAL"/>
    <property type="match status" value="1"/>
</dbReference>
<dbReference type="Pfam" id="PF00990">
    <property type="entry name" value="GGDEF"/>
    <property type="match status" value="1"/>
</dbReference>
<feature type="domain" description="GGDEF" evidence="3">
    <location>
        <begin position="426"/>
        <end position="558"/>
    </location>
</feature>
<name>A0A7W7M953_9ACTN</name>
<feature type="transmembrane region" description="Helical" evidence="1">
    <location>
        <begin position="184"/>
        <end position="201"/>
    </location>
</feature>
<comment type="caution">
    <text evidence="4">The sequence shown here is derived from an EMBL/GenBank/DDBJ whole genome shotgun (WGS) entry which is preliminary data.</text>
</comment>
<keyword evidence="5" id="KW-1185">Reference proteome</keyword>
<dbReference type="PROSITE" id="PS50883">
    <property type="entry name" value="EAL"/>
    <property type="match status" value="1"/>
</dbReference>
<evidence type="ECO:0000313" key="4">
    <source>
        <dbReference type="EMBL" id="MBB4741634.1"/>
    </source>
</evidence>
<dbReference type="CDD" id="cd01949">
    <property type="entry name" value="GGDEF"/>
    <property type="match status" value="1"/>
</dbReference>
<dbReference type="InterPro" id="IPR001633">
    <property type="entry name" value="EAL_dom"/>
</dbReference>
<dbReference type="NCBIfam" id="TIGR00254">
    <property type="entry name" value="GGDEF"/>
    <property type="match status" value="1"/>
</dbReference>
<dbReference type="Pfam" id="PF00563">
    <property type="entry name" value="EAL"/>
    <property type="match status" value="1"/>
</dbReference>
<keyword evidence="1" id="KW-1133">Transmembrane helix</keyword>
<dbReference type="SUPFAM" id="SSF55781">
    <property type="entry name" value="GAF domain-like"/>
    <property type="match status" value="1"/>
</dbReference>
<feature type="transmembrane region" description="Helical" evidence="1">
    <location>
        <begin position="9"/>
        <end position="27"/>
    </location>
</feature>
<feature type="transmembrane region" description="Helical" evidence="1">
    <location>
        <begin position="142"/>
        <end position="164"/>
    </location>
</feature>
<feature type="domain" description="EAL" evidence="2">
    <location>
        <begin position="568"/>
        <end position="821"/>
    </location>
</feature>
<evidence type="ECO:0000259" key="3">
    <source>
        <dbReference type="PROSITE" id="PS50887"/>
    </source>
</evidence>
<reference evidence="4 5" key="1">
    <citation type="submission" date="2020-08" db="EMBL/GenBank/DDBJ databases">
        <title>Sequencing the genomes of 1000 actinobacteria strains.</title>
        <authorList>
            <person name="Klenk H.-P."/>
        </authorList>
    </citation>
    <scope>NUCLEOTIDE SEQUENCE [LARGE SCALE GENOMIC DNA]</scope>
    <source>
        <strain evidence="4 5">DSM 45809</strain>
    </source>
</reference>
<dbReference type="InterPro" id="IPR035919">
    <property type="entry name" value="EAL_sf"/>
</dbReference>
<dbReference type="RefSeq" id="WP_185042089.1">
    <property type="nucleotide sequence ID" value="NZ_BAABFG010000005.1"/>
</dbReference>
<dbReference type="InterPro" id="IPR003018">
    <property type="entry name" value="GAF"/>
</dbReference>
<proteinExistence type="predicted"/>
<evidence type="ECO:0000259" key="2">
    <source>
        <dbReference type="PROSITE" id="PS50883"/>
    </source>
</evidence>
<dbReference type="SMART" id="SM00267">
    <property type="entry name" value="GGDEF"/>
    <property type="match status" value="1"/>
</dbReference>